<evidence type="ECO:0000256" key="1">
    <source>
        <dbReference type="SAM" id="SignalP"/>
    </source>
</evidence>
<organism evidence="2 3">
    <name type="scientific">Rapidithrix thailandica</name>
    <dbReference type="NCBI Taxonomy" id="413964"/>
    <lineage>
        <taxon>Bacteria</taxon>
        <taxon>Pseudomonadati</taxon>
        <taxon>Bacteroidota</taxon>
        <taxon>Cytophagia</taxon>
        <taxon>Cytophagales</taxon>
        <taxon>Flammeovirgaceae</taxon>
        <taxon>Rapidithrix</taxon>
    </lineage>
</organism>
<dbReference type="EMBL" id="JBDKWZ010000011">
    <property type="protein sequence ID" value="MEN7549902.1"/>
    <property type="molecule type" value="Genomic_DNA"/>
</dbReference>
<name>A0AAW9S1C1_9BACT</name>
<dbReference type="Pfam" id="PF14064">
    <property type="entry name" value="HmuY"/>
    <property type="match status" value="1"/>
</dbReference>
<accession>A0AAW9S1C1</accession>
<comment type="caution">
    <text evidence="2">The sequence shown here is derived from an EMBL/GenBank/DDBJ whole genome shotgun (WGS) entry which is preliminary data.</text>
</comment>
<feature type="signal peptide" evidence="1">
    <location>
        <begin position="1"/>
        <end position="19"/>
    </location>
</feature>
<dbReference type="RefSeq" id="WP_346822680.1">
    <property type="nucleotide sequence ID" value="NZ_JBDKWZ010000011.1"/>
</dbReference>
<keyword evidence="3" id="KW-1185">Reference proteome</keyword>
<evidence type="ECO:0000313" key="2">
    <source>
        <dbReference type="EMBL" id="MEN7549902.1"/>
    </source>
</evidence>
<keyword evidence="1" id="KW-0732">Signal</keyword>
<sequence>MKFLNSAVCVVLMSLASFACDKDDDKNTDTPQPDLEVKAAKDIPANLEEGGTPKFTYYSLRTGEIVNESAANSKQWDLAFSGTKILVNGGASGPGEGAALILEGELFDEVEEAPAEGYTQDGEEVLAIPAGSGNGWYKYTGGEPPIHAILPIVGRVIVLKTGDGKYAKVEIISYYKGNPDTSTEEFADPEKREGRYYTFNYVLQTDGSRNF</sequence>
<proteinExistence type="predicted"/>
<protein>
    <submittedName>
        <fullName evidence="2">HmuY family protein</fullName>
    </submittedName>
</protein>
<dbReference type="AlphaFoldDB" id="A0AAW9S1C1"/>
<dbReference type="InterPro" id="IPR025921">
    <property type="entry name" value="HmuY"/>
</dbReference>
<dbReference type="PROSITE" id="PS51257">
    <property type="entry name" value="PROKAR_LIPOPROTEIN"/>
    <property type="match status" value="1"/>
</dbReference>
<feature type="chain" id="PRO_5043970547" evidence="1">
    <location>
        <begin position="20"/>
        <end position="211"/>
    </location>
</feature>
<evidence type="ECO:0000313" key="3">
    <source>
        <dbReference type="Proteomes" id="UP001403385"/>
    </source>
</evidence>
<reference evidence="2 3" key="1">
    <citation type="submission" date="2024-04" db="EMBL/GenBank/DDBJ databases">
        <title>Novel genus in family Flammeovirgaceae.</title>
        <authorList>
            <person name="Nguyen T.H."/>
            <person name="Vuong T.Q."/>
            <person name="Le H."/>
            <person name="Kim S.-G."/>
        </authorList>
    </citation>
    <scope>NUCLEOTIDE SEQUENCE [LARGE SCALE GENOMIC DNA]</scope>
    <source>
        <strain evidence="2 3">JCM 23209</strain>
    </source>
</reference>
<gene>
    <name evidence="2" type="ORF">AAG747_18400</name>
</gene>
<dbReference type="CDD" id="cd12105">
    <property type="entry name" value="HmuY"/>
    <property type="match status" value="1"/>
</dbReference>
<dbReference type="Proteomes" id="UP001403385">
    <property type="component" value="Unassembled WGS sequence"/>
</dbReference>